<dbReference type="Proteomes" id="UP000537204">
    <property type="component" value="Unassembled WGS sequence"/>
</dbReference>
<dbReference type="Pfam" id="PF25183">
    <property type="entry name" value="OMP_b-brl_4"/>
    <property type="match status" value="1"/>
</dbReference>
<dbReference type="AlphaFoldDB" id="A0A7W8ZNW3"/>
<dbReference type="GO" id="GO:0015344">
    <property type="term" value="F:siderophore uptake transmembrane transporter activity"/>
    <property type="evidence" value="ECO:0007669"/>
    <property type="project" value="TreeGrafter"/>
</dbReference>
<feature type="domain" description="TonB-dependent transporter Oar-like beta-barrel" evidence="8">
    <location>
        <begin position="242"/>
        <end position="1029"/>
    </location>
</feature>
<dbReference type="SUPFAM" id="SSF56935">
    <property type="entry name" value="Porins"/>
    <property type="match status" value="1"/>
</dbReference>
<evidence type="ECO:0000256" key="1">
    <source>
        <dbReference type="ARBA" id="ARBA00004571"/>
    </source>
</evidence>
<comment type="caution">
    <text evidence="9">The sequence shown here is derived from an EMBL/GenBank/DDBJ whole genome shotgun (WGS) entry which is preliminary data.</text>
</comment>
<dbReference type="SUPFAM" id="SSF49464">
    <property type="entry name" value="Carboxypeptidase regulatory domain-like"/>
    <property type="match status" value="1"/>
</dbReference>
<feature type="signal peptide" evidence="7">
    <location>
        <begin position="1"/>
        <end position="25"/>
    </location>
</feature>
<proteinExistence type="predicted"/>
<dbReference type="Gene3D" id="2.40.170.20">
    <property type="entry name" value="TonB-dependent receptor, beta-barrel domain"/>
    <property type="match status" value="1"/>
</dbReference>
<evidence type="ECO:0000256" key="5">
    <source>
        <dbReference type="ARBA" id="ARBA00023136"/>
    </source>
</evidence>
<keyword evidence="6" id="KW-0998">Cell outer membrane</keyword>
<organism evidence="9 10">
    <name type="scientific">Pedobacter cryoconitis</name>
    <dbReference type="NCBI Taxonomy" id="188932"/>
    <lineage>
        <taxon>Bacteria</taxon>
        <taxon>Pseudomonadati</taxon>
        <taxon>Bacteroidota</taxon>
        <taxon>Sphingobacteriia</taxon>
        <taxon>Sphingobacteriales</taxon>
        <taxon>Sphingobacteriaceae</taxon>
        <taxon>Pedobacter</taxon>
    </lineage>
</organism>
<keyword evidence="4" id="KW-0812">Transmembrane</keyword>
<evidence type="ECO:0000313" key="9">
    <source>
        <dbReference type="EMBL" id="MBB5637503.1"/>
    </source>
</evidence>
<dbReference type="GO" id="GO:0044718">
    <property type="term" value="P:siderophore transmembrane transport"/>
    <property type="evidence" value="ECO:0007669"/>
    <property type="project" value="TreeGrafter"/>
</dbReference>
<evidence type="ECO:0000256" key="4">
    <source>
        <dbReference type="ARBA" id="ARBA00022692"/>
    </source>
</evidence>
<dbReference type="PANTHER" id="PTHR30069">
    <property type="entry name" value="TONB-DEPENDENT OUTER MEMBRANE RECEPTOR"/>
    <property type="match status" value="1"/>
</dbReference>
<dbReference type="InterPro" id="IPR036942">
    <property type="entry name" value="Beta-barrel_TonB_sf"/>
</dbReference>
<feature type="chain" id="PRO_5030779068" description="TonB-dependent transporter Oar-like beta-barrel domain-containing protein" evidence="7">
    <location>
        <begin position="26"/>
        <end position="1091"/>
    </location>
</feature>
<accession>A0A7W8ZNW3</accession>
<name>A0A7W8ZNW3_9SPHI</name>
<sequence>MKKSLLFRIVVIMLAVVGTMFSAHAQVTTSAMTGIVKDAKGPLPGASVKAVHVPTGSVYTTTTNGDGRFTIANMRVGGPYSVTITFIGFQAAKYDNLNLKLGGSYPLNVVLSDGAQQLSDVTITANKSKVINSSRTGAATNVSQKQIQELPAISRSITDLTKLTPQANTKGDGFSFAGRNSLFNSLTLDGAQMNNVFGLSSLPGGGTGAQPFSLDALEELQVNLAPYDVKQSGFTGAGVNAITKAGTNDFSGSIYTYYKDQNLQGYNVGDVTLDKSSQAFLNKQFGFRFGGPIIKNKLFFFVNGEISRRTSPGTNILANPNAKASASDPINVSRVLTSDLDLVKNTLIKNFGYDPGVYSGYSNLQNSDNVTARLDWNINDANRLTVRYNYLKSFKDLNPSTSNSNRGRGQSLTSMFFDGMRYTQYSNINSVTAELNTRFSEKFANNLQLVYTGFRDYRKTAGNPFPVVDIEDGNSGNYISFGTEPFSGLNTLNQDIYTLNENFNIFAGNHTITIGGSVGYQKFQNAFAQFLYGQFRYKSMNDFLAAANGDKSVNPSLYQLTYSTDKNNPNPAAAVFSQMPVAAYAQDEWYIKPNFKLTYGIRFDMPIYTSKIQSNPLVTAATFRDGEKLDVGKLPKTQILISPRVGFNWDVNSDGRLQVRGGSGIFTGAVPAVWLTNQAGNTGLGSGNDFLTNPKNRPFSPDPSAYIPANPANPATFAINQAVNNFKVPQVWRSSLAVDYKLPGGVIATIDGMYTKSINEVFHRDANLVNPTANLTGTGDTRPYFPGGNANRINPFLTNAIVFDNTNKGYAWNITGQLQKRFGQYVDLMVAYTRSDARDITSTPGSQAASAFNGNQVAGDPNKPTLAYSSFLVKNRVIASVNFNFSIIRQLPTSIGVVYEGSPYGDGFGNTRFSYVTAGNVNNDNSTFNDLMYIPRDRNDIILKDIAASKTTTAETADQQWARLDAYINQDKYLSKHRGQVAERNGAEYPWANRFDVRILQQIKTVFGGKSNSRFEISVDIINFGNLLNKNWGLTQTPGMTNFLQSQGVVSPTVLTPTYTVNQGLTPNTFRNNTDISSRYQIQVGARYSFN</sequence>
<keyword evidence="2" id="KW-0813">Transport</keyword>
<dbReference type="Pfam" id="PF13620">
    <property type="entry name" value="CarboxypepD_reg"/>
    <property type="match status" value="1"/>
</dbReference>
<evidence type="ECO:0000256" key="2">
    <source>
        <dbReference type="ARBA" id="ARBA00022448"/>
    </source>
</evidence>
<dbReference type="InterPro" id="IPR008969">
    <property type="entry name" value="CarboxyPept-like_regulatory"/>
</dbReference>
<evidence type="ECO:0000256" key="7">
    <source>
        <dbReference type="SAM" id="SignalP"/>
    </source>
</evidence>
<reference evidence="9 10" key="1">
    <citation type="submission" date="2020-08" db="EMBL/GenBank/DDBJ databases">
        <title>Genomic Encyclopedia of Type Strains, Phase IV (KMG-V): Genome sequencing to study the core and pangenomes of soil and plant-associated prokaryotes.</title>
        <authorList>
            <person name="Whitman W."/>
        </authorList>
    </citation>
    <scope>NUCLEOTIDE SEQUENCE [LARGE SCALE GENOMIC DNA]</scope>
    <source>
        <strain evidence="9 10">S3M1</strain>
    </source>
</reference>
<evidence type="ECO:0000313" key="10">
    <source>
        <dbReference type="Proteomes" id="UP000537204"/>
    </source>
</evidence>
<keyword evidence="3" id="KW-1134">Transmembrane beta strand</keyword>
<evidence type="ECO:0000256" key="3">
    <source>
        <dbReference type="ARBA" id="ARBA00022452"/>
    </source>
</evidence>
<keyword evidence="7" id="KW-0732">Signal</keyword>
<gene>
    <name evidence="9" type="ORF">HDE68_003418</name>
</gene>
<dbReference type="Gene3D" id="2.60.40.1120">
    <property type="entry name" value="Carboxypeptidase-like, regulatory domain"/>
    <property type="match status" value="1"/>
</dbReference>
<comment type="subcellular location">
    <subcellularLocation>
        <location evidence="1">Cell outer membrane</location>
        <topology evidence="1">Multi-pass membrane protein</topology>
    </subcellularLocation>
</comment>
<protein>
    <recommendedName>
        <fullName evidence="8">TonB-dependent transporter Oar-like beta-barrel domain-containing protein</fullName>
    </recommendedName>
</protein>
<dbReference type="RefSeq" id="WP_183883375.1">
    <property type="nucleotide sequence ID" value="NZ_JACHCE010000005.1"/>
</dbReference>
<dbReference type="EMBL" id="JACHCE010000005">
    <property type="protein sequence ID" value="MBB5637503.1"/>
    <property type="molecule type" value="Genomic_DNA"/>
</dbReference>
<keyword evidence="5" id="KW-0472">Membrane</keyword>
<evidence type="ECO:0000259" key="8">
    <source>
        <dbReference type="Pfam" id="PF25183"/>
    </source>
</evidence>
<dbReference type="GO" id="GO:0009279">
    <property type="term" value="C:cell outer membrane"/>
    <property type="evidence" value="ECO:0007669"/>
    <property type="project" value="UniProtKB-SubCell"/>
</dbReference>
<dbReference type="InterPro" id="IPR057601">
    <property type="entry name" value="Oar-like_b-barrel"/>
</dbReference>
<dbReference type="PANTHER" id="PTHR30069:SF46">
    <property type="entry name" value="OAR PROTEIN"/>
    <property type="match status" value="1"/>
</dbReference>
<dbReference type="InterPro" id="IPR039426">
    <property type="entry name" value="TonB-dep_rcpt-like"/>
</dbReference>
<evidence type="ECO:0000256" key="6">
    <source>
        <dbReference type="ARBA" id="ARBA00023237"/>
    </source>
</evidence>